<reference evidence="1 2" key="1">
    <citation type="submission" date="2023-12" db="EMBL/GenBank/DDBJ databases">
        <title>Genome sequencing and assembly of bacterial species from a model synthetic community.</title>
        <authorList>
            <person name="Hogle S.L."/>
        </authorList>
    </citation>
    <scope>NUCLEOTIDE SEQUENCE [LARGE SCALE GENOMIC DNA]</scope>
    <source>
        <strain evidence="1 2">HAMBI_3031</strain>
    </source>
</reference>
<evidence type="ECO:0000313" key="2">
    <source>
        <dbReference type="Proteomes" id="UP001325680"/>
    </source>
</evidence>
<organism evidence="1 2">
    <name type="scientific">Niabella yanshanensis</name>
    <dbReference type="NCBI Taxonomy" id="577386"/>
    <lineage>
        <taxon>Bacteria</taxon>
        <taxon>Pseudomonadati</taxon>
        <taxon>Bacteroidota</taxon>
        <taxon>Chitinophagia</taxon>
        <taxon>Chitinophagales</taxon>
        <taxon>Chitinophagaceae</taxon>
        <taxon>Niabella</taxon>
    </lineage>
</organism>
<dbReference type="RefSeq" id="WP_162817753.1">
    <property type="nucleotide sequence ID" value="NZ_CP139960.1"/>
</dbReference>
<sequence>MRFTFANESLLQINQGRDTAIDGLLGIPFLKQYHTVIDFPNCRIEVYADN</sequence>
<dbReference type="Proteomes" id="UP001325680">
    <property type="component" value="Chromosome"/>
</dbReference>
<name>A0ABZ0W9V9_9BACT</name>
<proteinExistence type="predicted"/>
<protein>
    <submittedName>
        <fullName evidence="1">Uncharacterized protein</fullName>
    </submittedName>
</protein>
<dbReference type="Gene3D" id="2.40.70.10">
    <property type="entry name" value="Acid Proteases"/>
    <property type="match status" value="1"/>
</dbReference>
<keyword evidence="2" id="KW-1185">Reference proteome</keyword>
<dbReference type="InterPro" id="IPR021109">
    <property type="entry name" value="Peptidase_aspartic_dom_sf"/>
</dbReference>
<dbReference type="EMBL" id="CP139960">
    <property type="protein sequence ID" value="WQD39931.1"/>
    <property type="molecule type" value="Genomic_DNA"/>
</dbReference>
<accession>A0ABZ0W9V9</accession>
<evidence type="ECO:0000313" key="1">
    <source>
        <dbReference type="EMBL" id="WQD39931.1"/>
    </source>
</evidence>
<gene>
    <name evidence="1" type="ORF">U0035_07190</name>
</gene>